<name>A0ABX4XQ37_9LIST</name>
<proteinExistence type="predicted"/>
<accession>A0ABX4XQ37</accession>
<dbReference type="InterPro" id="IPR021464">
    <property type="entry name" value="DUF3116"/>
</dbReference>
<dbReference type="Proteomes" id="UP000236500">
    <property type="component" value="Unassembled WGS sequence"/>
</dbReference>
<comment type="caution">
    <text evidence="1">The sequence shown here is derived from an EMBL/GenBank/DDBJ whole genome shotgun (WGS) entry which is preliminary data.</text>
</comment>
<evidence type="ECO:0000313" key="1">
    <source>
        <dbReference type="EMBL" id="PNP93483.1"/>
    </source>
</evidence>
<organism evidence="1 2">
    <name type="scientific">Listeria newyorkensis</name>
    <dbReference type="NCBI Taxonomy" id="1497681"/>
    <lineage>
        <taxon>Bacteria</taxon>
        <taxon>Bacillati</taxon>
        <taxon>Bacillota</taxon>
        <taxon>Bacilli</taxon>
        <taxon>Bacillales</taxon>
        <taxon>Listeriaceae</taxon>
        <taxon>Listeria</taxon>
    </lineage>
</organism>
<keyword evidence="2" id="KW-1185">Reference proteome</keyword>
<dbReference type="InterPro" id="IPR036390">
    <property type="entry name" value="WH_DNA-bd_sf"/>
</dbReference>
<dbReference type="EMBL" id="MPDH01000004">
    <property type="protein sequence ID" value="PNP93483.1"/>
    <property type="molecule type" value="Genomic_DNA"/>
</dbReference>
<dbReference type="Pfam" id="PF11313">
    <property type="entry name" value="DUF3116"/>
    <property type="match status" value="1"/>
</dbReference>
<evidence type="ECO:0008006" key="3">
    <source>
        <dbReference type="Google" id="ProtNLM"/>
    </source>
</evidence>
<sequence>MYIVLQQRGVTDILDPSHEAIKETLHLIMHEKTFTILKLQHKEFLENSKSINKNTLLRTIYWLELHGYVKRGIVKIADKKLYHATPRGEKFYKSLMEEL</sequence>
<gene>
    <name evidence="1" type="ORF">BMT55_05680</name>
</gene>
<evidence type="ECO:0000313" key="2">
    <source>
        <dbReference type="Proteomes" id="UP000236500"/>
    </source>
</evidence>
<protein>
    <recommendedName>
        <fullName evidence="3">DUF3116 domain-containing protein</fullName>
    </recommendedName>
</protein>
<dbReference type="SUPFAM" id="SSF46785">
    <property type="entry name" value="Winged helix' DNA-binding domain"/>
    <property type="match status" value="1"/>
</dbReference>
<reference evidence="1 2" key="1">
    <citation type="submission" date="2016-11" db="EMBL/GenBank/DDBJ databases">
        <title>Whole Genome Sequence of Listeria newyorkensis.</title>
        <authorList>
            <person name="Frink S."/>
            <person name="Morales C."/>
            <person name="Kiang D."/>
        </authorList>
    </citation>
    <scope>NUCLEOTIDE SEQUENCE [LARGE SCALE GENOMIC DNA]</scope>
    <source>
        <strain evidence="1 2">F1604011-044</strain>
    </source>
</reference>